<feature type="compositionally biased region" description="Polar residues" evidence="2">
    <location>
        <begin position="516"/>
        <end position="530"/>
    </location>
</feature>
<feature type="compositionally biased region" description="Polar residues" evidence="2">
    <location>
        <begin position="404"/>
        <end position="415"/>
    </location>
</feature>
<evidence type="ECO:0000313" key="4">
    <source>
        <dbReference type="Proteomes" id="UP000799766"/>
    </source>
</evidence>
<dbReference type="Proteomes" id="UP000799766">
    <property type="component" value="Unassembled WGS sequence"/>
</dbReference>
<keyword evidence="1" id="KW-0175">Coiled coil</keyword>
<dbReference type="EMBL" id="MU001675">
    <property type="protein sequence ID" value="KAF2459611.1"/>
    <property type="molecule type" value="Genomic_DNA"/>
</dbReference>
<feature type="compositionally biased region" description="Gly residues" evidence="2">
    <location>
        <begin position="572"/>
        <end position="590"/>
    </location>
</feature>
<proteinExistence type="predicted"/>
<name>A0A6A6P6J7_9PEZI</name>
<feature type="coiled-coil region" evidence="1">
    <location>
        <begin position="127"/>
        <end position="154"/>
    </location>
</feature>
<gene>
    <name evidence="3" type="ORF">BDY21DRAFT_193849</name>
</gene>
<evidence type="ECO:0000313" key="3">
    <source>
        <dbReference type="EMBL" id="KAF2459611.1"/>
    </source>
</evidence>
<accession>A0A6A6P6J7</accession>
<feature type="region of interest" description="Disordered" evidence="2">
    <location>
        <begin position="455"/>
        <end position="590"/>
    </location>
</feature>
<feature type="region of interest" description="Disordered" evidence="2">
    <location>
        <begin position="1"/>
        <end position="56"/>
    </location>
</feature>
<keyword evidence="4" id="KW-1185">Reference proteome</keyword>
<evidence type="ECO:0000256" key="1">
    <source>
        <dbReference type="SAM" id="Coils"/>
    </source>
</evidence>
<feature type="compositionally biased region" description="Basic and acidic residues" evidence="2">
    <location>
        <begin position="476"/>
        <end position="492"/>
    </location>
</feature>
<reference evidence="3" key="1">
    <citation type="journal article" date="2020" name="Stud. Mycol.">
        <title>101 Dothideomycetes genomes: a test case for predicting lifestyles and emergence of pathogens.</title>
        <authorList>
            <person name="Haridas S."/>
            <person name="Albert R."/>
            <person name="Binder M."/>
            <person name="Bloem J."/>
            <person name="Labutti K."/>
            <person name="Salamov A."/>
            <person name="Andreopoulos B."/>
            <person name="Baker S."/>
            <person name="Barry K."/>
            <person name="Bills G."/>
            <person name="Bluhm B."/>
            <person name="Cannon C."/>
            <person name="Castanera R."/>
            <person name="Culley D."/>
            <person name="Daum C."/>
            <person name="Ezra D."/>
            <person name="Gonzalez J."/>
            <person name="Henrissat B."/>
            <person name="Kuo A."/>
            <person name="Liang C."/>
            <person name="Lipzen A."/>
            <person name="Lutzoni F."/>
            <person name="Magnuson J."/>
            <person name="Mondo S."/>
            <person name="Nolan M."/>
            <person name="Ohm R."/>
            <person name="Pangilinan J."/>
            <person name="Park H.-J."/>
            <person name="Ramirez L."/>
            <person name="Alfaro M."/>
            <person name="Sun H."/>
            <person name="Tritt A."/>
            <person name="Yoshinaga Y."/>
            <person name="Zwiers L.-H."/>
            <person name="Turgeon B."/>
            <person name="Goodwin S."/>
            <person name="Spatafora J."/>
            <person name="Crous P."/>
            <person name="Grigoriev I."/>
        </authorList>
    </citation>
    <scope>NUCLEOTIDE SEQUENCE</scope>
    <source>
        <strain evidence="3">ATCC 16933</strain>
    </source>
</reference>
<organism evidence="3 4">
    <name type="scientific">Lineolata rhizophorae</name>
    <dbReference type="NCBI Taxonomy" id="578093"/>
    <lineage>
        <taxon>Eukaryota</taxon>
        <taxon>Fungi</taxon>
        <taxon>Dikarya</taxon>
        <taxon>Ascomycota</taxon>
        <taxon>Pezizomycotina</taxon>
        <taxon>Dothideomycetes</taxon>
        <taxon>Dothideomycetes incertae sedis</taxon>
        <taxon>Lineolatales</taxon>
        <taxon>Lineolataceae</taxon>
        <taxon>Lineolata</taxon>
    </lineage>
</organism>
<sequence length="590" mass="63438">MSDAQPRRRRGEQPQPTPAAAAGLSSRSRHESVDLQPARLSMSDITTTQPPRRKPLPRLASYISTHLNASASQVDLQAIEQDCEEFERFDRSAIPPRIEPDTCANLLQSRLVMDPSASIPTSDNWAVLEVLEDRRNLQQEVAKLKQERQDEAKRREEFEFALDELQFQTAKEKKTLHDELERCRLALENSSGILTNKPTTPLPSRRHDRLLSLQIPDSEYLRAERDREDTASDILGAPLSSLNPTEINHLRNKKAVDSDRYAETTGASVSEHFRFASRGNSMPDRAVESEDAEDGLTLWTAGRSASETASAGEPNTSLLAKRAGGGASSQIRLVSPTAKNDIGFSNYGGPKIIQAVQSAVGGQGVGTADIVEQPSPSPQDHPQSGQNPGQAVTGTRGHLREAGSASTFPERSSSRPFPWASDDKVTMMPLHTEGTTDENSYKLAKSYLLPGLVNAPKSPKFLPFDENSPESFEAPVADKGHNQGGMPEREDSSSSLLTVIHHGPADSSRGDGRSAGTCSTSPDHGGSSNVALDDTRKGRGEGRSYGSSSGSPILRSDKFRSVLNPPTAHSGGDSGAGPAGSGAGDGRLES</sequence>
<dbReference type="AlphaFoldDB" id="A0A6A6P6J7"/>
<feature type="compositionally biased region" description="Basic and acidic residues" evidence="2">
    <location>
        <begin position="533"/>
        <end position="542"/>
    </location>
</feature>
<feature type="region of interest" description="Disordered" evidence="2">
    <location>
        <begin position="366"/>
        <end position="440"/>
    </location>
</feature>
<protein>
    <submittedName>
        <fullName evidence="3">Uncharacterized protein</fullName>
    </submittedName>
</protein>
<evidence type="ECO:0000256" key="2">
    <source>
        <dbReference type="SAM" id="MobiDB-lite"/>
    </source>
</evidence>